<dbReference type="SUPFAM" id="SSF53244">
    <property type="entry name" value="MurD-like peptide ligases, peptide-binding domain"/>
    <property type="match status" value="1"/>
</dbReference>
<keyword evidence="2" id="KW-0547">Nucleotide-binding</keyword>
<accession>B3T7B6</accession>
<name>B3T7B6_9ZZZZ</name>
<dbReference type="Gene3D" id="3.40.1190.10">
    <property type="entry name" value="Mur-like, catalytic domain"/>
    <property type="match status" value="1"/>
</dbReference>
<keyword evidence="1 7" id="KW-0436">Ligase</keyword>
<keyword evidence="3" id="KW-0067">ATP-binding</keyword>
<dbReference type="PANTHER" id="PTHR43445">
    <property type="entry name" value="UDP-N-ACETYLMURAMATE--L-ALANINE LIGASE-RELATED"/>
    <property type="match status" value="1"/>
</dbReference>
<evidence type="ECO:0000259" key="6">
    <source>
        <dbReference type="Pfam" id="PF08245"/>
    </source>
</evidence>
<dbReference type="Gene3D" id="3.90.190.20">
    <property type="entry name" value="Mur ligase, C-terminal domain"/>
    <property type="match status" value="1"/>
</dbReference>
<proteinExistence type="predicted"/>
<organism evidence="7">
    <name type="scientific">uncultured marine microorganism HF4000_APKG3D20</name>
    <dbReference type="NCBI Taxonomy" id="455549"/>
    <lineage>
        <taxon>unclassified sequences</taxon>
        <taxon>environmental samples</taxon>
    </lineage>
</organism>
<evidence type="ECO:0000313" key="7">
    <source>
        <dbReference type="EMBL" id="ABZ08475.1"/>
    </source>
</evidence>
<dbReference type="GO" id="GO:0016881">
    <property type="term" value="F:acid-amino acid ligase activity"/>
    <property type="evidence" value="ECO:0007669"/>
    <property type="project" value="InterPro"/>
</dbReference>
<dbReference type="GO" id="GO:0005524">
    <property type="term" value="F:ATP binding"/>
    <property type="evidence" value="ECO:0007669"/>
    <property type="project" value="UniProtKB-KW"/>
</dbReference>
<feature type="domain" description="Mur ligase N-terminal catalytic" evidence="4">
    <location>
        <begin position="5"/>
        <end position="98"/>
    </location>
</feature>
<evidence type="ECO:0000256" key="2">
    <source>
        <dbReference type="ARBA" id="ARBA00022741"/>
    </source>
</evidence>
<dbReference type="InterPro" id="IPR050061">
    <property type="entry name" value="MurCDEF_pg_biosynth"/>
</dbReference>
<dbReference type="SUPFAM" id="SSF51984">
    <property type="entry name" value="MurCD N-terminal domain"/>
    <property type="match status" value="1"/>
</dbReference>
<dbReference type="SUPFAM" id="SSF53623">
    <property type="entry name" value="MurD-like peptide ligases, catalytic domain"/>
    <property type="match status" value="1"/>
</dbReference>
<dbReference type="AlphaFoldDB" id="B3T7B6"/>
<dbReference type="EMBL" id="EU016629">
    <property type="protein sequence ID" value="ABZ08475.1"/>
    <property type="molecule type" value="Genomic_DNA"/>
</dbReference>
<dbReference type="Gene3D" id="3.40.50.720">
    <property type="entry name" value="NAD(P)-binding Rossmann-like Domain"/>
    <property type="match status" value="1"/>
</dbReference>
<sequence length="480" mass="52525">MRVFFIGICGTAMGNAAVLLKRQGFEVAGSDAGVYPPMSDVLADADIEFFEGFEEEALSNWSADRVVVGNAVSRGNPQVEWLLRERSVPFVCLPQLIGEELIGRRPTVVVAGTHGKTTTTSLTAFALCEAGCNPGYLVGGVPLDLPSGSELGDSEAPFVIEGDEYDSAFFDKRSKFIHYRPRILILNNLEFDHSDIFRDLADVSRSFDNLLRIVPSDGYVLLNGDDTNLFDLPDAPWTTMLSVGTGEKNDLCITGFSEGPTGASFKLVWRGCEVGEIDWHLPGEYNARNVAMAALGSALAQAVSSGDEPSLDNPFAALGLPPFDKCRGVKRRQEILVEREGLVVLSDFAHHPTAIAGALVSMRARWPEHRIIACFEPRSNTAVTNVFQDEFTEALAQADEVLIGAIHRAERFADNERLDADAMVQRFREKGLAGKAFSTNEALGEFLDEEEFKPEKKVLVAFFSNGSFDGVIDQVAERFR</sequence>
<gene>
    <name evidence="7" type="ORF">ALOHA_HF4000APKG3D20ctg1g23</name>
</gene>
<protein>
    <submittedName>
        <fullName evidence="7">Putative Mur ligase family, catalytic domain protein</fullName>
    </submittedName>
</protein>
<dbReference type="InterPro" id="IPR000713">
    <property type="entry name" value="Mur_ligase_N"/>
</dbReference>
<feature type="domain" description="Mur ligase central" evidence="6">
    <location>
        <begin position="110"/>
        <end position="294"/>
    </location>
</feature>
<dbReference type="Pfam" id="PF01225">
    <property type="entry name" value="Mur_ligase"/>
    <property type="match status" value="1"/>
</dbReference>
<dbReference type="Pfam" id="PF08245">
    <property type="entry name" value="Mur_ligase_M"/>
    <property type="match status" value="1"/>
</dbReference>
<evidence type="ECO:0000259" key="4">
    <source>
        <dbReference type="Pfam" id="PF01225"/>
    </source>
</evidence>
<dbReference type="InterPro" id="IPR013221">
    <property type="entry name" value="Mur_ligase_cen"/>
</dbReference>
<dbReference type="InterPro" id="IPR036615">
    <property type="entry name" value="Mur_ligase_C_dom_sf"/>
</dbReference>
<dbReference type="InterPro" id="IPR004101">
    <property type="entry name" value="Mur_ligase_C"/>
</dbReference>
<evidence type="ECO:0000256" key="3">
    <source>
        <dbReference type="ARBA" id="ARBA00022840"/>
    </source>
</evidence>
<evidence type="ECO:0000256" key="1">
    <source>
        <dbReference type="ARBA" id="ARBA00022598"/>
    </source>
</evidence>
<dbReference type="InterPro" id="IPR036565">
    <property type="entry name" value="Mur-like_cat_sf"/>
</dbReference>
<feature type="domain" description="Mur ligase C-terminal" evidence="5">
    <location>
        <begin position="331"/>
        <end position="459"/>
    </location>
</feature>
<evidence type="ECO:0000259" key="5">
    <source>
        <dbReference type="Pfam" id="PF02875"/>
    </source>
</evidence>
<dbReference type="Pfam" id="PF02875">
    <property type="entry name" value="Mur_ligase_C"/>
    <property type="match status" value="1"/>
</dbReference>
<dbReference type="PANTHER" id="PTHR43445:SF5">
    <property type="entry name" value="UDP-N-ACETYLMURAMATE--L-ALANYL-GAMMA-D-GLUTAMYL-MESO-2,6-DIAMINOHEPTANDIOATE LIGASE"/>
    <property type="match status" value="1"/>
</dbReference>
<reference evidence="7" key="1">
    <citation type="journal article" date="2008" name="ISME J.">
        <title>Genomic patterns of recombination, clonal divergence and environment in marine microbial populations.</title>
        <authorList>
            <person name="Konstantinidis K.T."/>
            <person name="Delong E.F."/>
        </authorList>
    </citation>
    <scope>NUCLEOTIDE SEQUENCE</scope>
</reference>